<dbReference type="EMBL" id="JAUEPS010000070">
    <property type="protein sequence ID" value="KAK0441471.1"/>
    <property type="molecule type" value="Genomic_DNA"/>
</dbReference>
<proteinExistence type="predicted"/>
<evidence type="ECO:0000256" key="1">
    <source>
        <dbReference type="SAM" id="MobiDB-lite"/>
    </source>
</evidence>
<feature type="region of interest" description="Disordered" evidence="1">
    <location>
        <begin position="173"/>
        <end position="194"/>
    </location>
</feature>
<dbReference type="Proteomes" id="UP001175211">
    <property type="component" value="Unassembled WGS sequence"/>
</dbReference>
<feature type="compositionally biased region" description="Polar residues" evidence="1">
    <location>
        <begin position="397"/>
        <end position="426"/>
    </location>
</feature>
<protein>
    <submittedName>
        <fullName evidence="2">Uncharacterized protein</fullName>
    </submittedName>
</protein>
<feature type="compositionally biased region" description="Polar residues" evidence="1">
    <location>
        <begin position="1"/>
        <end position="21"/>
    </location>
</feature>
<name>A0AA39JEW0_ARMTA</name>
<keyword evidence="3" id="KW-1185">Reference proteome</keyword>
<feature type="compositionally biased region" description="Low complexity" evidence="1">
    <location>
        <begin position="39"/>
        <end position="52"/>
    </location>
</feature>
<accession>A0AA39JEW0</accession>
<evidence type="ECO:0000313" key="3">
    <source>
        <dbReference type="Proteomes" id="UP001175211"/>
    </source>
</evidence>
<evidence type="ECO:0000313" key="2">
    <source>
        <dbReference type="EMBL" id="KAK0441471.1"/>
    </source>
</evidence>
<gene>
    <name evidence="2" type="ORF">EV420DRAFT_1485637</name>
</gene>
<dbReference type="GeneID" id="85353810"/>
<feature type="region of interest" description="Disordered" evidence="1">
    <location>
        <begin position="381"/>
        <end position="433"/>
    </location>
</feature>
<dbReference type="AlphaFoldDB" id="A0AA39JEW0"/>
<organism evidence="2 3">
    <name type="scientific">Armillaria tabescens</name>
    <name type="common">Ringless honey mushroom</name>
    <name type="synonym">Agaricus tabescens</name>
    <dbReference type="NCBI Taxonomy" id="1929756"/>
    <lineage>
        <taxon>Eukaryota</taxon>
        <taxon>Fungi</taxon>
        <taxon>Dikarya</taxon>
        <taxon>Basidiomycota</taxon>
        <taxon>Agaricomycotina</taxon>
        <taxon>Agaricomycetes</taxon>
        <taxon>Agaricomycetidae</taxon>
        <taxon>Agaricales</taxon>
        <taxon>Marasmiineae</taxon>
        <taxon>Physalacriaceae</taxon>
        <taxon>Desarmillaria</taxon>
    </lineage>
</organism>
<feature type="region of interest" description="Disordered" evidence="1">
    <location>
        <begin position="1"/>
        <end position="23"/>
    </location>
</feature>
<feature type="region of interest" description="Disordered" evidence="1">
    <location>
        <begin position="37"/>
        <end position="57"/>
    </location>
</feature>
<dbReference type="RefSeq" id="XP_060323976.1">
    <property type="nucleotide sequence ID" value="XM_060470262.1"/>
</dbReference>
<reference evidence="2" key="1">
    <citation type="submission" date="2023-06" db="EMBL/GenBank/DDBJ databases">
        <authorList>
            <consortium name="Lawrence Berkeley National Laboratory"/>
            <person name="Ahrendt S."/>
            <person name="Sahu N."/>
            <person name="Indic B."/>
            <person name="Wong-Bajracharya J."/>
            <person name="Merenyi Z."/>
            <person name="Ke H.-M."/>
            <person name="Monk M."/>
            <person name="Kocsube S."/>
            <person name="Drula E."/>
            <person name="Lipzen A."/>
            <person name="Balint B."/>
            <person name="Henrissat B."/>
            <person name="Andreopoulos B."/>
            <person name="Martin F.M."/>
            <person name="Harder C.B."/>
            <person name="Rigling D."/>
            <person name="Ford K.L."/>
            <person name="Foster G.D."/>
            <person name="Pangilinan J."/>
            <person name="Papanicolaou A."/>
            <person name="Barry K."/>
            <person name="LaButti K."/>
            <person name="Viragh M."/>
            <person name="Koriabine M."/>
            <person name="Yan M."/>
            <person name="Riley R."/>
            <person name="Champramary S."/>
            <person name="Plett K.L."/>
            <person name="Tsai I.J."/>
            <person name="Slot J."/>
            <person name="Sipos G."/>
            <person name="Plett J."/>
            <person name="Nagy L.G."/>
            <person name="Grigoriev I.V."/>
        </authorList>
    </citation>
    <scope>NUCLEOTIDE SEQUENCE</scope>
    <source>
        <strain evidence="2">CCBAS 213</strain>
    </source>
</reference>
<sequence length="580" mass="62930">MVNSTTQSAKLPSSATNSGSTIPDDLTTALESFTLDSGDPAITTTATPIVTDRGPPDELTRLHQENELLKTKMEGLSALPRSILPYDDSITRDHHHSHSSRVPVTAVNAMLMIDAAHSPNNWVIVNQILNMITATCFCKWNRRHAPYPNITDGECTLQSQWNRCRPCWLGQPHDTKPRSQDGNNGRDLPPLPPPPVKVTVPDETCLDPQLWASFIFLHGMECHNTGVSVTMTGSVNIRTLAGYLLFQSIVPSAATRVNWHGFAIVLASVLVHPTLYTDICRDHHISIADTEKVSPFLLSLVGQASQADIITHLAKCGIKYTSICYVQPYSHELLLSTARRFKGPLCTHAYEALDNFACGGNQLSGSDNSSSEALLPVTRDADIPMTGDGNAPAAGPSDSSLSIAPTTSTLTKASITMTPSSGSTPNVDGEVDKLDSPDHVDILVIEPVHPISRGRVSWVNKPVRNDFPSLPNPNPFSPQHNAVCKVVTLRLSRFFLLQYLETAGSKISAKALPLITDSLIDGNQAFVIQLCLNWGCDVESFHVDKANEVIIRLVLTTEGFIVRASLSMAARGKNTGPTFQ</sequence>
<comment type="caution">
    <text evidence="2">The sequence shown here is derived from an EMBL/GenBank/DDBJ whole genome shotgun (WGS) entry which is preliminary data.</text>
</comment>